<dbReference type="Proteomes" id="UP000077266">
    <property type="component" value="Unassembled WGS sequence"/>
</dbReference>
<feature type="compositionally biased region" description="Basic and acidic residues" evidence="1">
    <location>
        <begin position="54"/>
        <end position="65"/>
    </location>
</feature>
<evidence type="ECO:0000313" key="2">
    <source>
        <dbReference type="EMBL" id="KZV96924.1"/>
    </source>
</evidence>
<dbReference type="EMBL" id="KV425936">
    <property type="protein sequence ID" value="KZV96924.1"/>
    <property type="molecule type" value="Genomic_DNA"/>
</dbReference>
<feature type="compositionally biased region" description="Polar residues" evidence="1">
    <location>
        <begin position="80"/>
        <end position="96"/>
    </location>
</feature>
<dbReference type="InParanoid" id="A0A165KUR7"/>
<organism evidence="2 3">
    <name type="scientific">Exidia glandulosa HHB12029</name>
    <dbReference type="NCBI Taxonomy" id="1314781"/>
    <lineage>
        <taxon>Eukaryota</taxon>
        <taxon>Fungi</taxon>
        <taxon>Dikarya</taxon>
        <taxon>Basidiomycota</taxon>
        <taxon>Agaricomycotina</taxon>
        <taxon>Agaricomycetes</taxon>
        <taxon>Auriculariales</taxon>
        <taxon>Exidiaceae</taxon>
        <taxon>Exidia</taxon>
    </lineage>
</organism>
<feature type="region of interest" description="Disordered" evidence="1">
    <location>
        <begin position="27"/>
        <end position="101"/>
    </location>
</feature>
<keyword evidence="3" id="KW-1185">Reference proteome</keyword>
<feature type="compositionally biased region" description="Basic and acidic residues" evidence="1">
    <location>
        <begin position="123"/>
        <end position="137"/>
    </location>
</feature>
<gene>
    <name evidence="2" type="ORF">EXIGLDRAFT_833201</name>
</gene>
<evidence type="ECO:0000256" key="1">
    <source>
        <dbReference type="SAM" id="MobiDB-lite"/>
    </source>
</evidence>
<sequence>MQIVANVVTDTQRTCIRLLYRTPISTTRRRGRPNCTAKSPSASPNGHQSRPRHLHSELDVDHREPQPVPPLWTPEPFGQRTPSVYSLTPRAANSTPRESEYLQHVCDGSTAAQVKNSNIYDTASDRDHERHRPARMD</sequence>
<name>A0A165KUR7_EXIGL</name>
<feature type="compositionally biased region" description="Polar residues" evidence="1">
    <location>
        <begin position="36"/>
        <end position="48"/>
    </location>
</feature>
<evidence type="ECO:0000313" key="3">
    <source>
        <dbReference type="Proteomes" id="UP000077266"/>
    </source>
</evidence>
<accession>A0A165KUR7</accession>
<proteinExistence type="predicted"/>
<dbReference type="AlphaFoldDB" id="A0A165KUR7"/>
<feature type="region of interest" description="Disordered" evidence="1">
    <location>
        <begin position="116"/>
        <end position="137"/>
    </location>
</feature>
<reference evidence="2 3" key="1">
    <citation type="journal article" date="2016" name="Mol. Biol. Evol.">
        <title>Comparative Genomics of Early-Diverging Mushroom-Forming Fungi Provides Insights into the Origins of Lignocellulose Decay Capabilities.</title>
        <authorList>
            <person name="Nagy L.G."/>
            <person name="Riley R."/>
            <person name="Tritt A."/>
            <person name="Adam C."/>
            <person name="Daum C."/>
            <person name="Floudas D."/>
            <person name="Sun H."/>
            <person name="Yadav J.S."/>
            <person name="Pangilinan J."/>
            <person name="Larsson K.H."/>
            <person name="Matsuura K."/>
            <person name="Barry K."/>
            <person name="Labutti K."/>
            <person name="Kuo R."/>
            <person name="Ohm R.A."/>
            <person name="Bhattacharya S.S."/>
            <person name="Shirouzu T."/>
            <person name="Yoshinaga Y."/>
            <person name="Martin F.M."/>
            <person name="Grigoriev I.V."/>
            <person name="Hibbett D.S."/>
        </authorList>
    </citation>
    <scope>NUCLEOTIDE SEQUENCE [LARGE SCALE GENOMIC DNA]</scope>
    <source>
        <strain evidence="2 3">HHB12029</strain>
    </source>
</reference>
<protein>
    <submittedName>
        <fullName evidence="2">Uncharacterized protein</fullName>
    </submittedName>
</protein>